<gene>
    <name evidence="1" type="ORF">Slin15195_G122140</name>
</gene>
<sequence>MIRNPVFAVPSNYKGFSQTLTIRPGDEDWDLITGMQIQRYLFDFFRKRDGRAPLVIDGDDVVWRTAEVGSKEWEAVPEGQRSSDALLGHFLQDINDSTGIVRSTDAPRDAGLDSLYLAWVASFGEQVATLLRVKVEENMPHSL</sequence>
<evidence type="ECO:0000313" key="1">
    <source>
        <dbReference type="EMBL" id="USW58895.1"/>
    </source>
</evidence>
<evidence type="ECO:0000313" key="2">
    <source>
        <dbReference type="Proteomes" id="UP001056384"/>
    </source>
</evidence>
<dbReference type="Proteomes" id="UP001056384">
    <property type="component" value="Chromosome 12"/>
</dbReference>
<keyword evidence="2" id="KW-1185">Reference proteome</keyword>
<organism evidence="1 2">
    <name type="scientific">Septoria linicola</name>
    <dbReference type="NCBI Taxonomy" id="215465"/>
    <lineage>
        <taxon>Eukaryota</taxon>
        <taxon>Fungi</taxon>
        <taxon>Dikarya</taxon>
        <taxon>Ascomycota</taxon>
        <taxon>Pezizomycotina</taxon>
        <taxon>Dothideomycetes</taxon>
        <taxon>Dothideomycetidae</taxon>
        <taxon>Mycosphaerellales</taxon>
        <taxon>Mycosphaerellaceae</taxon>
        <taxon>Septoria</taxon>
    </lineage>
</organism>
<proteinExistence type="predicted"/>
<reference evidence="1" key="1">
    <citation type="submission" date="2022-06" db="EMBL/GenBank/DDBJ databases">
        <title>Complete genome sequences of two strains of the flax pathogen Septoria linicola.</title>
        <authorList>
            <person name="Lapalu N."/>
            <person name="Simon A."/>
            <person name="Demenou B."/>
            <person name="Paumier D."/>
            <person name="Guillot M.-P."/>
            <person name="Gout L."/>
            <person name="Valade R."/>
        </authorList>
    </citation>
    <scope>NUCLEOTIDE SEQUENCE</scope>
    <source>
        <strain evidence="1">SE15195</strain>
    </source>
</reference>
<dbReference type="EMBL" id="CP099429">
    <property type="protein sequence ID" value="USW58895.1"/>
    <property type="molecule type" value="Genomic_DNA"/>
</dbReference>
<dbReference type="OrthoDB" id="3634487at2759"/>
<name>A0A9Q9B1F3_9PEZI</name>
<accession>A0A9Q9B1F3</accession>
<dbReference type="AlphaFoldDB" id="A0A9Q9B1F3"/>
<protein>
    <submittedName>
        <fullName evidence="1">Uncharacterized protein</fullName>
    </submittedName>
</protein>